<dbReference type="InterPro" id="IPR040976">
    <property type="entry name" value="Pkinase_fungal"/>
</dbReference>
<dbReference type="SUPFAM" id="SSF56112">
    <property type="entry name" value="Protein kinase-like (PK-like)"/>
    <property type="match status" value="2"/>
</dbReference>
<gene>
    <name evidence="3" type="ORF">JR316_000140</name>
</gene>
<dbReference type="PANTHER" id="PTHR38248:SF2">
    <property type="entry name" value="FUNK1 11"/>
    <property type="match status" value="1"/>
</dbReference>
<feature type="compositionally biased region" description="Basic and acidic residues" evidence="1">
    <location>
        <begin position="248"/>
        <end position="273"/>
    </location>
</feature>
<dbReference type="InterPro" id="IPR008266">
    <property type="entry name" value="Tyr_kinase_AS"/>
</dbReference>
<feature type="compositionally biased region" description="Basic and acidic residues" evidence="1">
    <location>
        <begin position="929"/>
        <end position="939"/>
    </location>
</feature>
<evidence type="ECO:0000256" key="1">
    <source>
        <dbReference type="SAM" id="MobiDB-lite"/>
    </source>
</evidence>
<feature type="compositionally biased region" description="Polar residues" evidence="1">
    <location>
        <begin position="211"/>
        <end position="223"/>
    </location>
</feature>
<feature type="region of interest" description="Disordered" evidence="1">
    <location>
        <begin position="1"/>
        <end position="29"/>
    </location>
</feature>
<dbReference type="Pfam" id="PF17667">
    <property type="entry name" value="Pkinase_fungal"/>
    <property type="match status" value="1"/>
</dbReference>
<dbReference type="OrthoDB" id="3271139at2759"/>
<feature type="region of interest" description="Disordered" evidence="1">
    <location>
        <begin position="194"/>
        <end position="334"/>
    </location>
</feature>
<evidence type="ECO:0000259" key="2">
    <source>
        <dbReference type="Pfam" id="PF17667"/>
    </source>
</evidence>
<evidence type="ECO:0000313" key="3">
    <source>
        <dbReference type="EMBL" id="KAG5173483.1"/>
    </source>
</evidence>
<dbReference type="Gene3D" id="1.10.510.10">
    <property type="entry name" value="Transferase(Phosphotransferase) domain 1"/>
    <property type="match status" value="1"/>
</dbReference>
<feature type="domain" description="Fungal-type protein kinase" evidence="2">
    <location>
        <begin position="522"/>
        <end position="718"/>
    </location>
</feature>
<reference evidence="3" key="1">
    <citation type="submission" date="2021-02" db="EMBL/GenBank/DDBJ databases">
        <title>Psilocybe cubensis genome.</title>
        <authorList>
            <person name="Mckernan K.J."/>
            <person name="Crawford S."/>
            <person name="Trippe A."/>
            <person name="Kane L.T."/>
            <person name="Mclaughlin S."/>
        </authorList>
    </citation>
    <scope>NUCLEOTIDE SEQUENCE [LARGE SCALE GENOMIC DNA]</scope>
    <source>
        <strain evidence="3">MGC-MH-2018</strain>
    </source>
</reference>
<dbReference type="InterPro" id="IPR011009">
    <property type="entry name" value="Kinase-like_dom_sf"/>
</dbReference>
<organism evidence="3">
    <name type="scientific">Psilocybe cubensis</name>
    <name type="common">Psychedelic mushroom</name>
    <name type="synonym">Stropharia cubensis</name>
    <dbReference type="NCBI Taxonomy" id="181762"/>
    <lineage>
        <taxon>Eukaryota</taxon>
        <taxon>Fungi</taxon>
        <taxon>Dikarya</taxon>
        <taxon>Basidiomycota</taxon>
        <taxon>Agaricomycotina</taxon>
        <taxon>Agaricomycetes</taxon>
        <taxon>Agaricomycetidae</taxon>
        <taxon>Agaricales</taxon>
        <taxon>Agaricineae</taxon>
        <taxon>Strophariaceae</taxon>
        <taxon>Psilocybe</taxon>
    </lineage>
</organism>
<dbReference type="PROSITE" id="PS00109">
    <property type="entry name" value="PROTEIN_KINASE_TYR"/>
    <property type="match status" value="1"/>
</dbReference>
<dbReference type="PANTHER" id="PTHR38248">
    <property type="entry name" value="FUNK1 6"/>
    <property type="match status" value="1"/>
</dbReference>
<accession>A0A8H7Y6C2</accession>
<sequence length="947" mass="106488">MADSQVVDLPARPDTTVPVTPVNQNPPPVQETPVAVKPTTQIHAMSLPLANEAYAQISNETRGHYLVGMDPLEFLDNFLPWNANTPTHYQQKPISETRESKLKSVPPIKGARQPELSMYKHYIDALDDWVTGIDNSQKLRFAHFKNPDADCASLNVDVSTYWQSDFPSIPSDGSCAFSRQQTHEEFKVDHSYDPFAHVNDEKPNTKDPIENATSEPDPSNSASADVADSTENAAEDADEPASSLHVVNENERDAEGLDKDRDSTGKGVEDAEKPASSLDVVNEIESDSKSSEEGSEYAPSNDSQDALKENVKQPPVVKAADASKQSAGSRALVSEVEKDTQRAIHTRGQIAAYAGVAMSMAFRSHFFSLLILGEFARFIRWDRRGAVVSTRFNYVKRPSLIFGFYLRFGQLSLRQRGFDTNAVRVPNKTLPDDVASAFDKYYEQSWHKGAKFSHHRNNFDGRPRRPAKESNFYRVTLHDSAIRQTDAFFVPAPTYRPNILNPFTRGSRRSLAFLDHPKPSERKMCFMKDSWQEGSARTAPEADIYRRLYEHGVPNIASMRLGDDVDDLKTETQEWWGRLNHSGRFKHFGLMVCHRLVLNTVARDLSTFTWCKVLLSCLADVVDAAQAAFKAGVLHRDLSAGNIMIVQNPNTKEWRGILIDWDMCLLLDERHKHKQMCTGRTGTWAFISARLLQAHPSEPVMHSLGDDMESIFWVLVYQVLRYTRHEDGPHALYKKMDELFNDSVIDRGVVVGGDRKVAAIIFCSLGRVSQSMGKFKVSALNRIFRTLGTHFLPRYPKEQNGDLDSDDHTPPADPVVNWDSPDEKWFSNFLRSTAESMAPLGITPTALESLTNDSKPPLPPTLPKRAKISLYPADYFEMTWWKDENDSKKSNENAFSKVATSSRLNHMDGLSASTSKRPLEVDDDDDDNEGHGRGGDSRVRVKRQRPL</sequence>
<feature type="region of interest" description="Disordered" evidence="1">
    <location>
        <begin position="795"/>
        <end position="817"/>
    </location>
</feature>
<feature type="compositionally biased region" description="Basic and acidic residues" evidence="1">
    <location>
        <begin position="795"/>
        <end position="810"/>
    </location>
</feature>
<protein>
    <recommendedName>
        <fullName evidence="2">Fungal-type protein kinase domain-containing protein</fullName>
    </recommendedName>
</protein>
<dbReference type="AlphaFoldDB" id="A0A8H7Y6C2"/>
<feature type="region of interest" description="Disordered" evidence="1">
    <location>
        <begin position="899"/>
        <end position="947"/>
    </location>
</feature>
<comment type="caution">
    <text evidence="3">The sequence shown here is derived from an EMBL/GenBank/DDBJ whole genome shotgun (WGS) entry which is preliminary data.</text>
</comment>
<dbReference type="GO" id="GO:0004672">
    <property type="term" value="F:protein kinase activity"/>
    <property type="evidence" value="ECO:0007669"/>
    <property type="project" value="InterPro"/>
</dbReference>
<dbReference type="EMBL" id="JAFIQS010000001">
    <property type="protein sequence ID" value="KAG5173483.1"/>
    <property type="molecule type" value="Genomic_DNA"/>
</dbReference>
<proteinExistence type="predicted"/>
<feature type="compositionally biased region" description="Basic and acidic residues" evidence="1">
    <location>
        <begin position="194"/>
        <end position="209"/>
    </location>
</feature>
<name>A0A8H7Y6C2_PSICU</name>